<dbReference type="SUPFAM" id="SSF52540">
    <property type="entry name" value="P-loop containing nucleoside triphosphate hydrolases"/>
    <property type="match status" value="1"/>
</dbReference>
<dbReference type="InterPro" id="IPR045628">
    <property type="entry name" value="Lhr_WH_dom"/>
</dbReference>
<keyword evidence="5" id="KW-0067">ATP-binding</keyword>
<dbReference type="Pfam" id="PF23235">
    <property type="entry name" value="WHD_3rd_Lhr"/>
    <property type="match status" value="1"/>
</dbReference>
<evidence type="ECO:0000259" key="10">
    <source>
        <dbReference type="PROSITE" id="PS51192"/>
    </source>
</evidence>
<dbReference type="InterPro" id="IPR011545">
    <property type="entry name" value="DEAD/DEAH_box_helicase_dom"/>
</dbReference>
<feature type="domain" description="Helicase ATP-binding" evidence="10">
    <location>
        <begin position="36"/>
        <end position="228"/>
    </location>
</feature>
<dbReference type="EMBL" id="VULO01000003">
    <property type="protein sequence ID" value="MSS83700.1"/>
    <property type="molecule type" value="Genomic_DNA"/>
</dbReference>
<evidence type="ECO:0000256" key="2">
    <source>
        <dbReference type="ARBA" id="ARBA00022763"/>
    </source>
</evidence>
<dbReference type="Pfam" id="PF19306">
    <property type="entry name" value="WHD_Lhr"/>
    <property type="match status" value="1"/>
</dbReference>
<dbReference type="SMART" id="SM00490">
    <property type="entry name" value="HELICc"/>
    <property type="match status" value="1"/>
</dbReference>
<evidence type="ECO:0000256" key="3">
    <source>
        <dbReference type="ARBA" id="ARBA00022801"/>
    </source>
</evidence>
<sequence>MHQQSAGNDVLPFSEATQRWFDSSFAQPTEAQVGAWKSIARGNNTLVVAPTGSGKTLSAFLWSIDKLVQERSEEADEKVKILYISPMKALGVDVEKNLRSPLAGITQAALALGLSAPSISVGVRSGDTSAQERRRLVKHPPDILITTPESLYLMLTSEAGKSLSSVQTVIIDEIHALAGNKRGAHLALSLERLDDLLPTPAQRIGLSATVKPHREVARFLGGEQVVTIVAPHAEPRFNIRVEVPVPDMTQPPMPEGYDSEDYGGEHRLGSMWPSIENAIYRHILSVHSTIIFANSRRLAERLTQQINTLHEKETGSEEPLAQAHHGSVSKEQRENVEEGLKSGRIRCVVSTSSLELGIDMGLVDQVILMDPPPSVASGLQRIGRAGHHVGGISQAIIFPTHRSKLLETAAVVKRMRSGQIEDTQVLTNPLDVLAQHTVAAVSMRDWDVDEWYRTVVKAAPYQRLPRTVFDATLDLLAGKYPSTEFAQLRPRLIWDRTDNLLSARPGSQRLAVTQGGTIPDRGLFRVVTAGDDYSRSRVGELDEEMVYESRVGEVFTLGTTSWRIKEITKDTVEVLPAFGVPGKMPFWRGDSASRPFQLGQGLGELIGRLDHSLVKGSDDSAVDFLRELGFDDNAVANTLAYVTEQREVAGTVPTDATFLVEQTKDDVGDWRLVLESPLGLAVHAPWALAINARVRQLYGLEATAIASNDGIIVRLPDTDDDVPGASLFAFDPDELRQLVLDEVSDSALFASRFRECAARALILGGGKPGKRSPLWQQRQRSARLLEVATRYPTFPIVLEALRECLQDVYDVDALVGVHQKIRDGRIRLQQSHTDVPGPFAQSLLFGYVGAFMYEGDTPAGERRLAALSVDPELLRELLGDTDLSQILEPEAIRQVHDELQKLAPSRWFRGPEGVADLLRLLGPMSIPQLSARLGSTATPDEAITEKELDEALSELIDARRVIVIRIAGSEVYATIEDAGVLQQALGIALPMGVPSAFTQPQPDALRNLLVRYGANRGPFTAQEAAHSFGLGTAVVASELRILTQERLFIEGVFSEESEGSQSQWIHRDVLRRVRGRSIALLRGSVEAVPQHVYAAFLQEWQGIGTDVAGAEAVEMALDVLTGLTLPASTWESLVLPARVEGYQPEMLDSFITSGEFLWVGEGQLSTTDGWVSFHHRDTAPLTLPQAEAPSDGLEQRVVEVLTQHGALFAPAIMEHLRDADIQISSSDLSGALWSLAWKSVVTTDNIEALRVAVKGKRAAQKTSPHRRRPRRMRTSLLREMAPPLSATPTEPSLVGRWSLLPSVDPDASHRFVATLGLLLDRYAVVSRGVVNAESVEGGFSRIYQALVKLEESGKCRRGYLIQGLGGAQFALSHTVDRLREFAEHMEARAQTGNPHIVVLSATDPANPYGAVLPWPDIQSSSDLPEIARPRRNPGALVVLVDGEAVFYMERGGRTAVDLLGEDATKDDRATYAHALARALIKAQLNAFTLESINGIAVSQSPWAPALLDAGFERKPRGLIWRKKVL</sequence>
<dbReference type="InterPro" id="IPR055368">
    <property type="entry name" value="WH3_Lhr"/>
</dbReference>
<evidence type="ECO:0000256" key="9">
    <source>
        <dbReference type="SAM" id="MobiDB-lite"/>
    </source>
</evidence>
<dbReference type="InterPro" id="IPR013701">
    <property type="entry name" value="Lhr-like_DEAD/DEAH_assoc"/>
</dbReference>
<keyword evidence="1" id="KW-0547">Nucleotide-binding</keyword>
<keyword evidence="4 12" id="KW-0347">Helicase</keyword>
<keyword evidence="8" id="KW-0413">Isomerase</keyword>
<feature type="domain" description="Helicase C-terminal" evidence="11">
    <location>
        <begin position="278"/>
        <end position="431"/>
    </location>
</feature>
<evidence type="ECO:0000256" key="6">
    <source>
        <dbReference type="ARBA" id="ARBA00023125"/>
    </source>
</evidence>
<feature type="region of interest" description="Disordered" evidence="9">
    <location>
        <begin position="311"/>
        <end position="337"/>
    </location>
</feature>
<dbReference type="GO" id="GO:0003677">
    <property type="term" value="F:DNA binding"/>
    <property type="evidence" value="ECO:0007669"/>
    <property type="project" value="UniProtKB-KW"/>
</dbReference>
<keyword evidence="13" id="KW-1185">Reference proteome</keyword>
<comment type="caution">
    <text evidence="12">The sequence shown here is derived from an EMBL/GenBank/DDBJ whole genome shotgun (WGS) entry which is preliminary data.</text>
</comment>
<evidence type="ECO:0000313" key="12">
    <source>
        <dbReference type="EMBL" id="MSS83700.1"/>
    </source>
</evidence>
<dbReference type="PANTHER" id="PTHR47962">
    <property type="entry name" value="ATP-DEPENDENT HELICASE LHR-RELATED-RELATED"/>
    <property type="match status" value="1"/>
</dbReference>
<evidence type="ECO:0000256" key="4">
    <source>
        <dbReference type="ARBA" id="ARBA00022806"/>
    </source>
</evidence>
<dbReference type="GO" id="GO:0004386">
    <property type="term" value="F:helicase activity"/>
    <property type="evidence" value="ECO:0007669"/>
    <property type="project" value="UniProtKB-KW"/>
</dbReference>
<dbReference type="InterPro" id="IPR014001">
    <property type="entry name" value="Helicase_ATP-bd"/>
</dbReference>
<dbReference type="PROSITE" id="PS51192">
    <property type="entry name" value="HELICASE_ATP_BIND_1"/>
    <property type="match status" value="1"/>
</dbReference>
<dbReference type="Pfam" id="PF00271">
    <property type="entry name" value="Helicase_C"/>
    <property type="match status" value="1"/>
</dbReference>
<evidence type="ECO:0000313" key="13">
    <source>
        <dbReference type="Proteomes" id="UP000470875"/>
    </source>
</evidence>
<evidence type="ECO:0000256" key="8">
    <source>
        <dbReference type="ARBA" id="ARBA00023235"/>
    </source>
</evidence>
<dbReference type="GO" id="GO:0006281">
    <property type="term" value="P:DNA repair"/>
    <property type="evidence" value="ECO:0007669"/>
    <property type="project" value="UniProtKB-KW"/>
</dbReference>
<accession>A0A6N7VRW7</accession>
<evidence type="ECO:0000256" key="1">
    <source>
        <dbReference type="ARBA" id="ARBA00022741"/>
    </source>
</evidence>
<keyword evidence="3" id="KW-0378">Hydrolase</keyword>
<dbReference type="PROSITE" id="PS51194">
    <property type="entry name" value="HELICASE_CTER"/>
    <property type="match status" value="1"/>
</dbReference>
<dbReference type="GO" id="GO:0005524">
    <property type="term" value="F:ATP binding"/>
    <property type="evidence" value="ECO:0007669"/>
    <property type="project" value="UniProtKB-KW"/>
</dbReference>
<evidence type="ECO:0000259" key="11">
    <source>
        <dbReference type="PROSITE" id="PS51194"/>
    </source>
</evidence>
<dbReference type="InterPro" id="IPR027417">
    <property type="entry name" value="P-loop_NTPase"/>
</dbReference>
<dbReference type="InterPro" id="IPR055367">
    <property type="entry name" value="WH4_Lhr"/>
</dbReference>
<dbReference type="Gene3D" id="3.40.50.300">
    <property type="entry name" value="P-loop containing nucleotide triphosphate hydrolases"/>
    <property type="match status" value="2"/>
</dbReference>
<evidence type="ECO:0000256" key="5">
    <source>
        <dbReference type="ARBA" id="ARBA00022840"/>
    </source>
</evidence>
<dbReference type="InterPro" id="IPR003593">
    <property type="entry name" value="AAA+_ATPase"/>
</dbReference>
<keyword evidence="7" id="KW-0234">DNA repair</keyword>
<organism evidence="12 13">
    <name type="scientific">Scrofimicrobium canadense</name>
    <dbReference type="NCBI Taxonomy" id="2652290"/>
    <lineage>
        <taxon>Bacteria</taxon>
        <taxon>Bacillati</taxon>
        <taxon>Actinomycetota</taxon>
        <taxon>Actinomycetes</taxon>
        <taxon>Actinomycetales</taxon>
        <taxon>Actinomycetaceae</taxon>
        <taxon>Scrofimicrobium</taxon>
    </lineage>
</organism>
<dbReference type="RefSeq" id="WP_154543398.1">
    <property type="nucleotide sequence ID" value="NZ_VULO01000003.1"/>
</dbReference>
<dbReference type="InterPro" id="IPR052511">
    <property type="entry name" value="ATP-dep_Helicase"/>
</dbReference>
<evidence type="ECO:0000256" key="7">
    <source>
        <dbReference type="ARBA" id="ARBA00023204"/>
    </source>
</evidence>
<keyword evidence="6" id="KW-0238">DNA-binding</keyword>
<feature type="compositionally biased region" description="Basic and acidic residues" evidence="9">
    <location>
        <begin position="328"/>
        <end position="337"/>
    </location>
</feature>
<name>A0A6N7VRW7_9ACTO</name>
<proteinExistence type="predicted"/>
<dbReference type="PANTHER" id="PTHR47962:SF5">
    <property type="entry name" value="ATP-DEPENDENT HELICASE LHR-RELATED"/>
    <property type="match status" value="1"/>
</dbReference>
<dbReference type="Pfam" id="PF23234">
    <property type="entry name" value="WHD_4th_Lhr"/>
    <property type="match status" value="1"/>
</dbReference>
<dbReference type="GO" id="GO:0016887">
    <property type="term" value="F:ATP hydrolysis activity"/>
    <property type="evidence" value="ECO:0007669"/>
    <property type="project" value="TreeGrafter"/>
</dbReference>
<dbReference type="Pfam" id="PF00270">
    <property type="entry name" value="DEAD"/>
    <property type="match status" value="1"/>
</dbReference>
<dbReference type="SMART" id="SM00487">
    <property type="entry name" value="DEXDc"/>
    <property type="match status" value="1"/>
</dbReference>
<reference evidence="12 13" key="1">
    <citation type="submission" date="2019-08" db="EMBL/GenBank/DDBJ databases">
        <title>In-depth cultivation of the pig gut microbiome towards novel bacterial diversity and tailored functional studies.</title>
        <authorList>
            <person name="Wylensek D."/>
            <person name="Hitch T.C.A."/>
            <person name="Clavel T."/>
        </authorList>
    </citation>
    <scope>NUCLEOTIDE SEQUENCE [LARGE SCALE GENOMIC DNA]</scope>
    <source>
        <strain evidence="12 13">WB03_NA08</strain>
    </source>
</reference>
<dbReference type="CDD" id="cd17922">
    <property type="entry name" value="DEXHc_LHR-like"/>
    <property type="match status" value="1"/>
</dbReference>
<dbReference type="Pfam" id="PF23236">
    <property type="entry name" value="WHD_2nd_Lhr"/>
    <property type="match status" value="1"/>
</dbReference>
<dbReference type="SMART" id="SM00382">
    <property type="entry name" value="AAA"/>
    <property type="match status" value="1"/>
</dbReference>
<protein>
    <submittedName>
        <fullName evidence="12">DEAD/DEAH box helicase</fullName>
    </submittedName>
</protein>
<dbReference type="InterPro" id="IPR001650">
    <property type="entry name" value="Helicase_C-like"/>
</dbReference>
<gene>
    <name evidence="12" type="ORF">FYJ24_02765</name>
</gene>
<dbReference type="Pfam" id="PF08494">
    <property type="entry name" value="DEAD_assoc"/>
    <property type="match status" value="1"/>
</dbReference>
<keyword evidence="2" id="KW-0227">DNA damage</keyword>
<dbReference type="Proteomes" id="UP000470875">
    <property type="component" value="Unassembled WGS sequence"/>
</dbReference>
<dbReference type="InterPro" id="IPR055369">
    <property type="entry name" value="WH2_Lhr"/>
</dbReference>